<dbReference type="InterPro" id="IPR039426">
    <property type="entry name" value="TonB-dep_rcpt-like"/>
</dbReference>
<evidence type="ECO:0000313" key="12">
    <source>
        <dbReference type="EMBL" id="MEN3068661.1"/>
    </source>
</evidence>
<keyword evidence="10" id="KW-0732">Signal</keyword>
<feature type="signal peptide" evidence="10">
    <location>
        <begin position="1"/>
        <end position="35"/>
    </location>
</feature>
<keyword evidence="6 9" id="KW-0472">Membrane</keyword>
<feature type="domain" description="Secretin/TonB short N-terminal" evidence="11">
    <location>
        <begin position="73"/>
        <end position="124"/>
    </location>
</feature>
<evidence type="ECO:0000256" key="4">
    <source>
        <dbReference type="ARBA" id="ARBA00022452"/>
    </source>
</evidence>
<comment type="similarity">
    <text evidence="2 9">Belongs to the TonB-dependent receptor family.</text>
</comment>
<dbReference type="Gene3D" id="2.170.130.10">
    <property type="entry name" value="TonB-dependent receptor, plug domain"/>
    <property type="match status" value="1"/>
</dbReference>
<evidence type="ECO:0000256" key="3">
    <source>
        <dbReference type="ARBA" id="ARBA00022448"/>
    </source>
</evidence>
<dbReference type="SMART" id="SM00965">
    <property type="entry name" value="STN"/>
    <property type="match status" value="1"/>
</dbReference>
<dbReference type="InterPro" id="IPR036942">
    <property type="entry name" value="Beta-barrel_TonB_sf"/>
</dbReference>
<evidence type="ECO:0000256" key="9">
    <source>
        <dbReference type="PROSITE-ProRule" id="PRU01360"/>
    </source>
</evidence>
<proteinExistence type="inferred from homology"/>
<name>A0ABU9YXZ3_9RHOO</name>
<feature type="chain" id="PRO_5047103662" description="Secretin/TonB short N-terminal domain-containing protein" evidence="10">
    <location>
        <begin position="36"/>
        <end position="948"/>
    </location>
</feature>
<dbReference type="SUPFAM" id="SSF56935">
    <property type="entry name" value="Porins"/>
    <property type="match status" value="1"/>
</dbReference>
<evidence type="ECO:0000259" key="11">
    <source>
        <dbReference type="SMART" id="SM00965"/>
    </source>
</evidence>
<dbReference type="Gene3D" id="3.55.50.30">
    <property type="match status" value="1"/>
</dbReference>
<dbReference type="PROSITE" id="PS52016">
    <property type="entry name" value="TONB_DEPENDENT_REC_3"/>
    <property type="match status" value="1"/>
</dbReference>
<evidence type="ECO:0000256" key="8">
    <source>
        <dbReference type="ARBA" id="ARBA00023237"/>
    </source>
</evidence>
<evidence type="ECO:0000256" key="10">
    <source>
        <dbReference type="SAM" id="SignalP"/>
    </source>
</evidence>
<dbReference type="InterPro" id="IPR037066">
    <property type="entry name" value="Plug_dom_sf"/>
</dbReference>
<keyword evidence="4 9" id="KW-1134">Transmembrane beta strand</keyword>
<keyword evidence="5 9" id="KW-0812">Transmembrane</keyword>
<dbReference type="InterPro" id="IPR011662">
    <property type="entry name" value="Secretin/TonB_short_N"/>
</dbReference>
<evidence type="ECO:0000256" key="6">
    <source>
        <dbReference type="ARBA" id="ARBA00023136"/>
    </source>
</evidence>
<evidence type="ECO:0000313" key="13">
    <source>
        <dbReference type="Proteomes" id="UP001410394"/>
    </source>
</evidence>
<keyword evidence="8 9" id="KW-0998">Cell outer membrane</keyword>
<keyword evidence="7" id="KW-0675">Receptor</keyword>
<reference evidence="12 13" key="1">
    <citation type="journal article" date="2018" name="Int. J. Syst. Evol. Microbiol.">
        <title>Uliginosibacterium sediminicola sp. nov., isolated from freshwater sediment.</title>
        <authorList>
            <person name="Hwang W.M."/>
            <person name="Kim S.M."/>
            <person name="Kang K."/>
            <person name="Ahn T.Y."/>
        </authorList>
    </citation>
    <scope>NUCLEOTIDE SEQUENCE [LARGE SCALE GENOMIC DNA]</scope>
    <source>
        <strain evidence="12 13">M1-21</strain>
    </source>
</reference>
<comment type="subcellular location">
    <subcellularLocation>
        <location evidence="1 9">Cell outer membrane</location>
        <topology evidence="1 9">Multi-pass membrane protein</topology>
    </subcellularLocation>
</comment>
<keyword evidence="3 9" id="KW-0813">Transport</keyword>
<evidence type="ECO:0000256" key="1">
    <source>
        <dbReference type="ARBA" id="ARBA00004571"/>
    </source>
</evidence>
<evidence type="ECO:0000256" key="7">
    <source>
        <dbReference type="ARBA" id="ARBA00023170"/>
    </source>
</evidence>
<evidence type="ECO:0000256" key="2">
    <source>
        <dbReference type="ARBA" id="ARBA00009810"/>
    </source>
</evidence>
<accession>A0ABU9YXZ3</accession>
<organism evidence="12 13">
    <name type="scientific">Uliginosibacterium sediminicola</name>
    <dbReference type="NCBI Taxonomy" id="2024550"/>
    <lineage>
        <taxon>Bacteria</taxon>
        <taxon>Pseudomonadati</taxon>
        <taxon>Pseudomonadota</taxon>
        <taxon>Betaproteobacteria</taxon>
        <taxon>Rhodocyclales</taxon>
        <taxon>Zoogloeaceae</taxon>
        <taxon>Uliginosibacterium</taxon>
    </lineage>
</organism>
<dbReference type="RefSeq" id="WP_345919433.1">
    <property type="nucleotide sequence ID" value="NZ_JBDIVE010000004.1"/>
</dbReference>
<dbReference type="EMBL" id="JBDIVE010000004">
    <property type="protein sequence ID" value="MEN3068661.1"/>
    <property type="molecule type" value="Genomic_DNA"/>
</dbReference>
<protein>
    <recommendedName>
        <fullName evidence="11">Secretin/TonB short N-terminal domain-containing protein</fullName>
    </recommendedName>
</protein>
<evidence type="ECO:0000256" key="5">
    <source>
        <dbReference type="ARBA" id="ARBA00022692"/>
    </source>
</evidence>
<comment type="caution">
    <text evidence="12">The sequence shown here is derived from an EMBL/GenBank/DDBJ whole genome shotgun (WGS) entry which is preliminary data.</text>
</comment>
<gene>
    <name evidence="12" type="ORF">ABDB84_09245</name>
</gene>
<keyword evidence="13" id="KW-1185">Reference proteome</keyword>
<sequence length="948" mass="104618">MLHTSRKAPGAGLPPRCRPLLAALLSAGLILPVQAAEPAARESAPAASAQRSYSIAAGPLAEVLNRFAAEAGIVLVFDAAQLKGLSSRGLVGRYDLAGGFRSLLAGTPFEAQPSASGGFVLRARPATAAQTDSSPPKQAEPQLPSVVVYAKPLPSVDSMDREMIRNLPAINGDITSQLKLNPNIQYSEGQLSSFTGGEIAPAEISIHGAKPYQNEMLIDGVSIANDLDPGNKITPTSPEFVPGAAQALAIDNSILCDVEVRDSNVSAEYGRFTGGVVDAKICAARKRLGGSVSVGYTSSDWTTLFVDDAKKAEFENSSSADYQPEFKKWTYKASVETRPREDWGLLLSVVRKQSDIPLNRFTTTNSGSTESHKVTQQRIQDTLVLKTDFAPAGSKHKGDVSVVYAPASSSYFIEDYRDSDYTIKSGGLNLSSRLESKYALATLSQQLSYSQTEQSRRSDADTYRNWRWSSDKNWGDATSGTNPTSGEGAWGDVDQRVQTINYKFKSAFKAIETAGIKHRFTSGIELSKQHAEYERLKDQTYYYTVANLPTTGAIARCQRSDGSYDTAACSATPTLRQGVGQYFRNQMIYHAGSFDVDAQSWAAYLEDESSWRNFILRGGLRLDRDSLTGDTNLAPRSRFNWQLSEPLNLELGANRYYGRNLFAYAMQEKVNTLKTTQTRNGTLTWGSVTSYKPLNRLEDIKTPFDDELSAGLSYDPNWLAGTMNLRFTRRDGRDQIVKRIKTGQADCNSNQCYIYTNDGGSLTKDVTLSWSSARAFKTGPAATRVWFAFNKSDVKSNYSTYADTYSTSQANDAIIKYDGEFIRYSEMPADNYNRPWTLRIGTLSSLPAHQLTISNILRIRDGYQQMLSNGTTDYQGTTVDVYEKTALPRSIALDTVFHWSPRVYRDQQLDIKLSIENITNRKNKISVSDTYATYERGRSFALEIGYVF</sequence>
<dbReference type="Gene3D" id="2.40.170.20">
    <property type="entry name" value="TonB-dependent receptor, beta-barrel domain"/>
    <property type="match status" value="1"/>
</dbReference>
<dbReference type="Proteomes" id="UP001410394">
    <property type="component" value="Unassembled WGS sequence"/>
</dbReference>